<name>A0A811JU80_9BILA</name>
<dbReference type="OrthoDB" id="68581at2759"/>
<feature type="transmembrane region" description="Helical" evidence="1">
    <location>
        <begin position="61"/>
        <end position="83"/>
    </location>
</feature>
<sequence length="297" mass="34806">MHTIPVAPTYQAPESYHPSWEMMETDTVPSMKRTPSVHPRRIDGVNGLRVKELMRPNPSQLFFVGFIPPTLGAVLSIIIALIFHNDEISNYNWQCGRARLPSLSRIINLPMERIFWQFTFLFHVPLRLIELGVGFFRYGRLRSVDCSYPRFYTFSRYMYLLVGILELIFMVALSVVGEREYIGFHVIFFYAFGFSAIGFFLANVICHRSSLYYLNPYGRFSYYVKVVILITYIISVPILLGAFLLYWKKCITFMYDIFAITEYVDVFLSIAYHCCAFFDIRYKVIFSVRSVKEIKQK</sequence>
<dbReference type="AlphaFoldDB" id="A0A811JU80"/>
<feature type="transmembrane region" description="Helical" evidence="1">
    <location>
        <begin position="157"/>
        <end position="176"/>
    </location>
</feature>
<feature type="transmembrane region" description="Helical" evidence="1">
    <location>
        <begin position="182"/>
        <end position="205"/>
    </location>
</feature>
<feature type="transmembrane region" description="Helical" evidence="1">
    <location>
        <begin position="253"/>
        <end position="280"/>
    </location>
</feature>
<dbReference type="PANTHER" id="PTHR12892">
    <property type="entry name" value="FGF RECEPTOR ACTIVATING PROTEIN 1"/>
    <property type="match status" value="1"/>
</dbReference>
<evidence type="ECO:0000313" key="3">
    <source>
        <dbReference type="EMBL" id="CAD5206868.1"/>
    </source>
</evidence>
<organism evidence="3 4">
    <name type="scientific">Bursaphelenchus okinawaensis</name>
    <dbReference type="NCBI Taxonomy" id="465554"/>
    <lineage>
        <taxon>Eukaryota</taxon>
        <taxon>Metazoa</taxon>
        <taxon>Ecdysozoa</taxon>
        <taxon>Nematoda</taxon>
        <taxon>Chromadorea</taxon>
        <taxon>Rhabditida</taxon>
        <taxon>Tylenchina</taxon>
        <taxon>Tylenchomorpha</taxon>
        <taxon>Aphelenchoidea</taxon>
        <taxon>Aphelenchoididae</taxon>
        <taxon>Bursaphelenchus</taxon>
    </lineage>
</organism>
<evidence type="ECO:0000259" key="2">
    <source>
        <dbReference type="Pfam" id="PF10277"/>
    </source>
</evidence>
<dbReference type="PANTHER" id="PTHR12892:SF9">
    <property type="entry name" value="POST-GPI ATTACHMENT TO PROTEINS FACTOR 2-LIKE"/>
    <property type="match status" value="1"/>
</dbReference>
<dbReference type="Pfam" id="PF10277">
    <property type="entry name" value="Frag1"/>
    <property type="match status" value="1"/>
</dbReference>
<feature type="domain" description="CWH43-like N-terminal" evidence="2">
    <location>
        <begin position="61"/>
        <end position="281"/>
    </location>
</feature>
<feature type="transmembrane region" description="Helical" evidence="1">
    <location>
        <begin position="114"/>
        <end position="136"/>
    </location>
</feature>
<reference evidence="3" key="1">
    <citation type="submission" date="2020-09" db="EMBL/GenBank/DDBJ databases">
        <authorList>
            <person name="Kikuchi T."/>
        </authorList>
    </citation>
    <scope>NUCLEOTIDE SEQUENCE</scope>
    <source>
        <strain evidence="3">SH1</strain>
    </source>
</reference>
<dbReference type="InterPro" id="IPR019402">
    <property type="entry name" value="CWH43_N"/>
</dbReference>
<accession>A0A811JU80</accession>
<keyword evidence="1" id="KW-1133">Transmembrane helix</keyword>
<dbReference type="Proteomes" id="UP000614601">
    <property type="component" value="Unassembled WGS sequence"/>
</dbReference>
<evidence type="ECO:0000313" key="4">
    <source>
        <dbReference type="Proteomes" id="UP000614601"/>
    </source>
</evidence>
<dbReference type="EMBL" id="CAJFDH010000001">
    <property type="protein sequence ID" value="CAD5206868.1"/>
    <property type="molecule type" value="Genomic_DNA"/>
</dbReference>
<dbReference type="EMBL" id="CAJFCW020000001">
    <property type="protein sequence ID" value="CAG9083444.1"/>
    <property type="molecule type" value="Genomic_DNA"/>
</dbReference>
<feature type="transmembrane region" description="Helical" evidence="1">
    <location>
        <begin position="226"/>
        <end position="247"/>
    </location>
</feature>
<evidence type="ECO:0000256" key="1">
    <source>
        <dbReference type="SAM" id="Phobius"/>
    </source>
</evidence>
<dbReference type="GO" id="GO:0000139">
    <property type="term" value="C:Golgi membrane"/>
    <property type="evidence" value="ECO:0007669"/>
    <property type="project" value="InterPro"/>
</dbReference>
<gene>
    <name evidence="3" type="ORF">BOKJ2_LOCUS1552</name>
</gene>
<comment type="caution">
    <text evidence="3">The sequence shown here is derived from an EMBL/GenBank/DDBJ whole genome shotgun (WGS) entry which is preliminary data.</text>
</comment>
<protein>
    <recommendedName>
        <fullName evidence="2">CWH43-like N-terminal domain-containing protein</fullName>
    </recommendedName>
</protein>
<dbReference type="InterPro" id="IPR039545">
    <property type="entry name" value="PGAP2"/>
</dbReference>
<keyword evidence="1" id="KW-0812">Transmembrane</keyword>
<proteinExistence type="predicted"/>
<keyword evidence="1" id="KW-0472">Membrane</keyword>
<dbReference type="GO" id="GO:0006506">
    <property type="term" value="P:GPI anchor biosynthetic process"/>
    <property type="evidence" value="ECO:0007669"/>
    <property type="project" value="TreeGrafter"/>
</dbReference>
<dbReference type="Proteomes" id="UP000783686">
    <property type="component" value="Unassembled WGS sequence"/>
</dbReference>
<dbReference type="GO" id="GO:0005789">
    <property type="term" value="C:endoplasmic reticulum membrane"/>
    <property type="evidence" value="ECO:0007669"/>
    <property type="project" value="TreeGrafter"/>
</dbReference>
<keyword evidence="4" id="KW-1185">Reference proteome</keyword>